<dbReference type="PROSITE" id="PS50928">
    <property type="entry name" value="ABC_TM1"/>
    <property type="match status" value="1"/>
</dbReference>
<dbReference type="InterPro" id="IPR011867">
    <property type="entry name" value="ModB_ABC"/>
</dbReference>
<dbReference type="EMBL" id="MSTI01000091">
    <property type="protein sequence ID" value="OLV17735.1"/>
    <property type="molecule type" value="Genomic_DNA"/>
</dbReference>
<feature type="transmembrane region" description="Helical" evidence="9">
    <location>
        <begin position="75"/>
        <end position="101"/>
    </location>
</feature>
<dbReference type="CDD" id="cd06261">
    <property type="entry name" value="TM_PBP2"/>
    <property type="match status" value="1"/>
</dbReference>
<comment type="subcellular location">
    <subcellularLocation>
        <location evidence="1 9">Cell membrane</location>
        <topology evidence="1 9">Multi-pass membrane protein</topology>
    </subcellularLocation>
</comment>
<dbReference type="GO" id="GO:0005886">
    <property type="term" value="C:plasma membrane"/>
    <property type="evidence" value="ECO:0007669"/>
    <property type="project" value="UniProtKB-SubCell"/>
</dbReference>
<evidence type="ECO:0000313" key="13">
    <source>
        <dbReference type="Proteomes" id="UP000186607"/>
    </source>
</evidence>
<keyword evidence="13" id="KW-1185">Reference proteome</keyword>
<feature type="transmembrane region" description="Helical" evidence="9">
    <location>
        <begin position="33"/>
        <end position="55"/>
    </location>
</feature>
<protein>
    <recommendedName>
        <fullName evidence="10">Molybdenum transport system permease</fullName>
    </recommendedName>
</protein>
<keyword evidence="7 9" id="KW-1133">Transmembrane helix</keyword>
<evidence type="ECO:0000256" key="6">
    <source>
        <dbReference type="ARBA" id="ARBA00022692"/>
    </source>
</evidence>
<keyword evidence="3 9" id="KW-0813">Transport</keyword>
<dbReference type="PANTHER" id="PTHR30183:SF3">
    <property type="entry name" value="MOLYBDENUM TRANSPORT SYSTEM PERMEASE PROTEIN MODB"/>
    <property type="match status" value="1"/>
</dbReference>
<evidence type="ECO:0000256" key="3">
    <source>
        <dbReference type="ARBA" id="ARBA00022448"/>
    </source>
</evidence>
<feature type="transmembrane region" description="Helical" evidence="9">
    <location>
        <begin position="256"/>
        <end position="277"/>
    </location>
</feature>
<evidence type="ECO:0000256" key="2">
    <source>
        <dbReference type="ARBA" id="ARBA00007069"/>
    </source>
</evidence>
<keyword evidence="4 10" id="KW-1003">Cell membrane</keyword>
<evidence type="ECO:0000259" key="11">
    <source>
        <dbReference type="PROSITE" id="PS50928"/>
    </source>
</evidence>
<dbReference type="Proteomes" id="UP000186607">
    <property type="component" value="Unassembled WGS sequence"/>
</dbReference>
<dbReference type="eggNOG" id="COG0555">
    <property type="taxonomic scope" value="Bacteria"/>
</dbReference>
<evidence type="ECO:0000256" key="5">
    <source>
        <dbReference type="ARBA" id="ARBA00022505"/>
    </source>
</evidence>
<dbReference type="SUPFAM" id="SSF161098">
    <property type="entry name" value="MetI-like"/>
    <property type="match status" value="1"/>
</dbReference>
<dbReference type="InterPro" id="IPR035906">
    <property type="entry name" value="MetI-like_sf"/>
</dbReference>
<feature type="transmembrane region" description="Helical" evidence="9">
    <location>
        <begin position="146"/>
        <end position="171"/>
    </location>
</feature>
<evidence type="ECO:0000313" key="12">
    <source>
        <dbReference type="EMBL" id="OLV17735.1"/>
    </source>
</evidence>
<evidence type="ECO:0000256" key="8">
    <source>
        <dbReference type="ARBA" id="ARBA00023136"/>
    </source>
</evidence>
<dbReference type="AlphaFoldDB" id="A0A1U7NXT5"/>
<organism evidence="12 13">
    <name type="scientific">Deinococcus marmoris</name>
    <dbReference type="NCBI Taxonomy" id="249408"/>
    <lineage>
        <taxon>Bacteria</taxon>
        <taxon>Thermotogati</taxon>
        <taxon>Deinococcota</taxon>
        <taxon>Deinococci</taxon>
        <taxon>Deinococcales</taxon>
        <taxon>Deinococcaceae</taxon>
        <taxon>Deinococcus</taxon>
    </lineage>
</organism>
<feature type="domain" description="ABC transmembrane type-1" evidence="11">
    <location>
        <begin position="75"/>
        <end position="277"/>
    </location>
</feature>
<sequence>MLHRDCALTRRPTTPKRRSALPRTRSGPRGVPAIPLALSALLVLFLVLPVLALLLRGLNAQFFPTLLGPVVLDALRISLLTTACTMVLTVLLGTPVAWLLARYDFPGKTALDTLLDLPIVLPPVVAGVGLLLAFGRNGLLGAPLELAGISVAFSFAAVVMAQLFVAAPFYLRTAKAGFMAVDRDVEDAARTDGADRWTVFRYITWPLASAFLLEGLVLTWARALGEFGATILFAGSLQGKTRTITLAIYSALESDLAPALVLSAVMVLLAFTVLAVVRRLGSAHNAR</sequence>
<proteinExistence type="inferred from homology"/>
<dbReference type="InterPro" id="IPR006469">
    <property type="entry name" value="NifC_ABC_porter"/>
</dbReference>
<dbReference type="NCBIfam" id="TIGR02141">
    <property type="entry name" value="modB_ABC"/>
    <property type="match status" value="1"/>
</dbReference>
<feature type="transmembrane region" description="Helical" evidence="9">
    <location>
        <begin position="199"/>
        <end position="221"/>
    </location>
</feature>
<dbReference type="Pfam" id="PF00528">
    <property type="entry name" value="BPD_transp_1"/>
    <property type="match status" value="1"/>
</dbReference>
<keyword evidence="8 9" id="KW-0472">Membrane</keyword>
<dbReference type="InterPro" id="IPR000515">
    <property type="entry name" value="MetI-like"/>
</dbReference>
<evidence type="ECO:0000256" key="10">
    <source>
        <dbReference type="RuleBase" id="RU365097"/>
    </source>
</evidence>
<dbReference type="RefSeq" id="WP_254843161.1">
    <property type="nucleotide sequence ID" value="NZ_MSTI01000091.1"/>
</dbReference>
<feature type="transmembrane region" description="Helical" evidence="9">
    <location>
        <begin position="113"/>
        <end position="134"/>
    </location>
</feature>
<dbReference type="Gene3D" id="1.10.3720.10">
    <property type="entry name" value="MetI-like"/>
    <property type="match status" value="1"/>
</dbReference>
<keyword evidence="5 10" id="KW-0500">Molybdenum</keyword>
<dbReference type="NCBIfam" id="TIGR01581">
    <property type="entry name" value="Mo_ABC_porter"/>
    <property type="match status" value="1"/>
</dbReference>
<accession>A0A1U7NXT5</accession>
<evidence type="ECO:0000256" key="1">
    <source>
        <dbReference type="ARBA" id="ARBA00004651"/>
    </source>
</evidence>
<dbReference type="PANTHER" id="PTHR30183">
    <property type="entry name" value="MOLYBDENUM TRANSPORT SYSTEM PERMEASE PROTEIN MODB"/>
    <property type="match status" value="1"/>
</dbReference>
<comment type="similarity">
    <text evidence="2 10">Belongs to the binding-protein-dependent transport system permease family. CysTW subfamily.</text>
</comment>
<dbReference type="GO" id="GO:0015098">
    <property type="term" value="F:molybdate ion transmembrane transporter activity"/>
    <property type="evidence" value="ECO:0007669"/>
    <property type="project" value="UniProtKB-UniRule"/>
</dbReference>
<gene>
    <name evidence="12" type="ORF">BOO71_0008047</name>
</gene>
<keyword evidence="6 9" id="KW-0812">Transmembrane</keyword>
<comment type="function">
    <text evidence="10">Part of the binding-protein-dependent transport system for molybdenum; probably responsible for the translocation of the substrate across the membrane.</text>
</comment>
<evidence type="ECO:0000256" key="4">
    <source>
        <dbReference type="ARBA" id="ARBA00022475"/>
    </source>
</evidence>
<evidence type="ECO:0000256" key="9">
    <source>
        <dbReference type="RuleBase" id="RU363032"/>
    </source>
</evidence>
<evidence type="ECO:0000256" key="7">
    <source>
        <dbReference type="ARBA" id="ARBA00022989"/>
    </source>
</evidence>
<comment type="caution">
    <text evidence="12">The sequence shown here is derived from an EMBL/GenBank/DDBJ whole genome shotgun (WGS) entry which is preliminary data.</text>
</comment>
<name>A0A1U7NXT5_9DEIO</name>
<reference evidence="12 13" key="1">
    <citation type="submission" date="2017-01" db="EMBL/GenBank/DDBJ databases">
        <title>Genome Analysis of Deinococcus marmoris KOPRI26562.</title>
        <authorList>
            <person name="Kim J.H."/>
            <person name="Oh H.-M."/>
        </authorList>
    </citation>
    <scope>NUCLEOTIDE SEQUENCE [LARGE SCALE GENOMIC DNA]</scope>
    <source>
        <strain evidence="12 13">KOPRI26562</strain>
    </source>
</reference>
<dbReference type="STRING" id="249408.BOO71_0008047"/>